<dbReference type="EMBL" id="CP121756">
    <property type="protein sequence ID" value="WGE07111.1"/>
    <property type="molecule type" value="Genomic_DNA"/>
</dbReference>
<sequence length="369" mass="39844">MSAYTNNYIPVNKYTRPGLKLQGVKKCVLHYTANPGAGADNHRRYFSNAQVYASAHIFVDKTEAICIIPLNEVAYHANDIQQRDSAGNPYRGVAALRPNANFLSIGVEMCLEKDGSFHSDTVERTEDVFVELCKKFGLDPIDDIVRHYDITHKNCPAPWVSNSQKFVDFKNRVKAKISGKSVSKASPTKPATSPPSSSSSSAASGSLKSKVNGLRFYSKPSWEDKDVVGTVNKGIGFPTVVEKVKVGSAYQYKVKNSKGATYYITASDKYVDVTGSVKTSSPAPKTTSTSSSSSSIKSVGKIKIVGVSSAAIVMDKPDRNSSKNIGTVKLGSTISISGSVKGKNNSKGYWEVIYKGKRGYISGQFGSKI</sequence>
<proteinExistence type="predicted"/>
<organism evidence="1 2">
    <name type="scientific">Bacillus subtilis</name>
    <dbReference type="NCBI Taxonomy" id="1423"/>
    <lineage>
        <taxon>Bacteria</taxon>
        <taxon>Bacillati</taxon>
        <taxon>Bacillota</taxon>
        <taxon>Bacilli</taxon>
        <taxon>Bacillales</taxon>
        <taxon>Bacillaceae</taxon>
        <taxon>Bacillus</taxon>
    </lineage>
</organism>
<evidence type="ECO:0000313" key="2">
    <source>
        <dbReference type="Proteomes" id="UP001217185"/>
    </source>
</evidence>
<name>A0AC61YWZ8_BACIU</name>
<dbReference type="Proteomes" id="UP001217185">
    <property type="component" value="Chromosome"/>
</dbReference>
<reference evidence="1" key="1">
    <citation type="submission" date="2025-02" db="EMBL/GenBank/DDBJ databases">
        <title>Complete genome sequences of 52 Bacillus and Priestia strains isolated from West-African fermentations and 26 reference strains from the DSMZ collection.</title>
        <authorList>
            <person name="Wiedenbein E.S."/>
            <person name="Canoy T.S."/>
            <person name="Hui Y."/>
            <person name="Parkouda C."/>
            <person name="Dawende C."/>
            <person name="Ametefe E."/>
            <person name="Jespersen L."/>
            <person name="Nielsen D.S."/>
        </authorList>
    </citation>
    <scope>NUCLEOTIDE SEQUENCE</scope>
    <source>
        <strain evidence="1">PRO122</strain>
    </source>
</reference>
<evidence type="ECO:0000313" key="1">
    <source>
        <dbReference type="EMBL" id="WGE07111.1"/>
    </source>
</evidence>
<gene>
    <name evidence="1" type="primary">blyA</name>
    <name evidence="1" type="ORF">P5658_18615</name>
</gene>
<protein>
    <submittedName>
        <fullName evidence="1">N-acetylmuramoyl-L-alanine amidase BlyA</fullName>
    </submittedName>
</protein>
<accession>A0AC61YWZ8</accession>